<dbReference type="Gene3D" id="2.60.40.1630">
    <property type="entry name" value="bacillus anthracis domain"/>
    <property type="match status" value="1"/>
</dbReference>
<keyword evidence="1" id="KW-1133">Transmembrane helix</keyword>
<dbReference type="Pfam" id="PF13786">
    <property type="entry name" value="DUF4179"/>
    <property type="match status" value="1"/>
</dbReference>
<protein>
    <recommendedName>
        <fullName evidence="2">DUF4179 domain-containing protein</fullName>
    </recommendedName>
</protein>
<dbReference type="AlphaFoldDB" id="A0A1M6H5N0"/>
<dbReference type="Proteomes" id="UP000184185">
    <property type="component" value="Unassembled WGS sequence"/>
</dbReference>
<reference evidence="3 4" key="1">
    <citation type="submission" date="2016-11" db="EMBL/GenBank/DDBJ databases">
        <authorList>
            <person name="Jaros S."/>
            <person name="Januszkiewicz K."/>
            <person name="Wedrychowicz H."/>
        </authorList>
    </citation>
    <scope>NUCLEOTIDE SEQUENCE [LARGE SCALE GENOMIC DNA]</scope>
    <source>
        <strain evidence="3 4">DSM 14809</strain>
    </source>
</reference>
<evidence type="ECO:0000256" key="1">
    <source>
        <dbReference type="SAM" id="Phobius"/>
    </source>
</evidence>
<dbReference type="RefSeq" id="WP_072916828.1">
    <property type="nucleotide sequence ID" value="NZ_FQYQ01000012.1"/>
</dbReference>
<feature type="transmembrane region" description="Helical" evidence="1">
    <location>
        <begin position="43"/>
        <end position="62"/>
    </location>
</feature>
<organism evidence="3 4">
    <name type="scientific">Pseudobutyrivibrio xylanivorans DSM 14809</name>
    <dbReference type="NCBI Taxonomy" id="1123012"/>
    <lineage>
        <taxon>Bacteria</taxon>
        <taxon>Bacillati</taxon>
        <taxon>Bacillota</taxon>
        <taxon>Clostridia</taxon>
        <taxon>Lachnospirales</taxon>
        <taxon>Lachnospiraceae</taxon>
        <taxon>Pseudobutyrivibrio</taxon>
    </lineage>
</organism>
<evidence type="ECO:0000259" key="2">
    <source>
        <dbReference type="Pfam" id="PF13786"/>
    </source>
</evidence>
<dbReference type="OrthoDB" id="2017214at2"/>
<name>A0A1M6H5N0_PSEXY</name>
<dbReference type="InterPro" id="IPR025436">
    <property type="entry name" value="DUF4179"/>
</dbReference>
<keyword evidence="4" id="KW-1185">Reference proteome</keyword>
<gene>
    <name evidence="3" type="ORF">SAMN02745725_01911</name>
</gene>
<sequence>MDKKKLIISDAEIPTIVQEKVDHAFTQIYEEEERTMKKRSFRLIKTIVATAAALGVVVFSGVCITNPTFAEEVPVVGNVFSSLGHKLGFGGDYEKYAKPIASDSLNEAVALTQTVDGNTVTLQDIYCDEKAMYISMIVESKEPFPISQMYPDLDNKDMYMFYLFDSKVKYSFETEDSSYNDNSLEYLKGDFIDDNKFQGVVKVDLDYVLNYYSKDVLDDSDFYTDADTPVSHYDLPDSFTVDFDLNSIVTDINNPAASELTVDERDALGWKNEYENWWIDGPWHFNFEVNVDRQNTTSKTIDVEGLSGISYITVSKTPFELQLDYDDPYANYIVVALDKDGKHMEAEDNLDMLPVKGHDVSEITLYVCDYYDYMDEIKGQQLETDKAKDILDEKALWSGVLSF</sequence>
<evidence type="ECO:0000313" key="3">
    <source>
        <dbReference type="EMBL" id="SHJ17473.1"/>
    </source>
</evidence>
<feature type="domain" description="DUF4179" evidence="2">
    <location>
        <begin position="42"/>
        <end position="140"/>
    </location>
</feature>
<dbReference type="EMBL" id="FQYQ01000012">
    <property type="protein sequence ID" value="SHJ17473.1"/>
    <property type="molecule type" value="Genomic_DNA"/>
</dbReference>
<evidence type="ECO:0000313" key="4">
    <source>
        <dbReference type="Proteomes" id="UP000184185"/>
    </source>
</evidence>
<keyword evidence="1" id="KW-0472">Membrane</keyword>
<accession>A0A1M6H5N0</accession>
<proteinExistence type="predicted"/>
<keyword evidence="1" id="KW-0812">Transmembrane</keyword>